<dbReference type="EMBL" id="CAJOBI010037752">
    <property type="protein sequence ID" value="CAF4308584.1"/>
    <property type="molecule type" value="Genomic_DNA"/>
</dbReference>
<accession>A0A8S2TUT2</accession>
<evidence type="ECO:0000313" key="2">
    <source>
        <dbReference type="Proteomes" id="UP000676336"/>
    </source>
</evidence>
<comment type="caution">
    <text evidence="1">The sequence shown here is derived from an EMBL/GenBank/DDBJ whole genome shotgun (WGS) entry which is preliminary data.</text>
</comment>
<dbReference type="Proteomes" id="UP000676336">
    <property type="component" value="Unassembled WGS sequence"/>
</dbReference>
<gene>
    <name evidence="1" type="ORF">SMN809_LOCUS26439</name>
</gene>
<organism evidence="1 2">
    <name type="scientific">Rotaria magnacalcarata</name>
    <dbReference type="NCBI Taxonomy" id="392030"/>
    <lineage>
        <taxon>Eukaryota</taxon>
        <taxon>Metazoa</taxon>
        <taxon>Spiralia</taxon>
        <taxon>Gnathifera</taxon>
        <taxon>Rotifera</taxon>
        <taxon>Eurotatoria</taxon>
        <taxon>Bdelloidea</taxon>
        <taxon>Philodinida</taxon>
        <taxon>Philodinidae</taxon>
        <taxon>Rotaria</taxon>
    </lineage>
</organism>
<name>A0A8S2TUT2_9BILA</name>
<evidence type="ECO:0000313" key="1">
    <source>
        <dbReference type="EMBL" id="CAF4308584.1"/>
    </source>
</evidence>
<sequence length="41" mass="4694">MGHDGTVRILCEGGANIDQRFLFKEQYVTAYDLAESQQHDH</sequence>
<reference evidence="1" key="1">
    <citation type="submission" date="2021-02" db="EMBL/GenBank/DDBJ databases">
        <authorList>
            <person name="Nowell W R."/>
        </authorList>
    </citation>
    <scope>NUCLEOTIDE SEQUENCE</scope>
</reference>
<dbReference type="AlphaFoldDB" id="A0A8S2TUT2"/>
<feature type="non-terminal residue" evidence="1">
    <location>
        <position position="41"/>
    </location>
</feature>
<protein>
    <submittedName>
        <fullName evidence="1">Uncharacterized protein</fullName>
    </submittedName>
</protein>
<proteinExistence type="predicted"/>